<dbReference type="Proteomes" id="UP000265964">
    <property type="component" value="Unassembled WGS sequence"/>
</dbReference>
<comment type="caution">
    <text evidence="2">The sequence shown here is derived from an EMBL/GenBank/DDBJ whole genome shotgun (WGS) entry which is preliminary data.</text>
</comment>
<reference evidence="2 3" key="1">
    <citation type="submission" date="2017-08" db="EMBL/GenBank/DDBJ databases">
        <title>Reclassification of Bisgaard taxon 37 and 44.</title>
        <authorList>
            <person name="Christensen H."/>
        </authorList>
    </citation>
    <scope>NUCLEOTIDE SEQUENCE [LARGE SCALE GENOMIC DNA]</scope>
    <source>
        <strain evidence="2 3">EEAB3T1</strain>
    </source>
</reference>
<dbReference type="RefSeq" id="WP_119534554.1">
    <property type="nucleotide sequence ID" value="NZ_NRJF01000080.1"/>
</dbReference>
<sequence length="95" mass="10028">MLVTFALTVGILLLVVAGASIGVIFKRKPIQGSCGGLDALGIAKACSCKEPCSQAKEKQARAEFLARQGQHQKPQVDTNSDYAQDRTGEGSYSAK</sequence>
<proteinExistence type="predicted"/>
<dbReference type="EMBL" id="NRJF01000080">
    <property type="protein sequence ID" value="RIY35725.1"/>
    <property type="molecule type" value="Genomic_DNA"/>
</dbReference>
<dbReference type="AlphaFoldDB" id="A0A3A1YDH0"/>
<accession>A0A3A1YDH0</accession>
<gene>
    <name evidence="2" type="ORF">CKF59_03285</name>
</gene>
<dbReference type="PANTHER" id="PTHR40691:SF3">
    <property type="entry name" value="(NA+)-NQR MATURATION NQRM"/>
    <property type="match status" value="1"/>
</dbReference>
<dbReference type="PANTHER" id="PTHR40691">
    <property type="entry name" value="(NA+)-NQR MATURATION NQRM"/>
    <property type="match status" value="1"/>
</dbReference>
<evidence type="ECO:0000313" key="2">
    <source>
        <dbReference type="EMBL" id="RIY35725.1"/>
    </source>
</evidence>
<dbReference type="Pfam" id="PF04400">
    <property type="entry name" value="NqrM"/>
    <property type="match status" value="1"/>
</dbReference>
<organism evidence="2 3">
    <name type="scientific">Psittacicella gerlachiana</name>
    <dbReference type="NCBI Taxonomy" id="2028574"/>
    <lineage>
        <taxon>Bacteria</taxon>
        <taxon>Pseudomonadati</taxon>
        <taxon>Pseudomonadota</taxon>
        <taxon>Gammaproteobacteria</taxon>
        <taxon>Pasteurellales</taxon>
        <taxon>Psittacicellaceae</taxon>
        <taxon>Psittacicella</taxon>
    </lineage>
</organism>
<feature type="region of interest" description="Disordered" evidence="1">
    <location>
        <begin position="63"/>
        <end position="95"/>
    </location>
</feature>
<protein>
    <recommendedName>
        <fullName evidence="4">(Na+)-NQR maturation NqrM</fullName>
    </recommendedName>
</protein>
<evidence type="ECO:0000256" key="1">
    <source>
        <dbReference type="SAM" id="MobiDB-lite"/>
    </source>
</evidence>
<feature type="compositionally biased region" description="Polar residues" evidence="1">
    <location>
        <begin position="69"/>
        <end position="82"/>
    </location>
</feature>
<dbReference type="OrthoDB" id="5296227at2"/>
<dbReference type="InterPro" id="IPR007495">
    <property type="entry name" value="NqrM"/>
</dbReference>
<keyword evidence="3" id="KW-1185">Reference proteome</keyword>
<evidence type="ECO:0000313" key="3">
    <source>
        <dbReference type="Proteomes" id="UP000265964"/>
    </source>
</evidence>
<evidence type="ECO:0008006" key="4">
    <source>
        <dbReference type="Google" id="ProtNLM"/>
    </source>
</evidence>
<name>A0A3A1YDH0_9GAMM</name>